<reference evidence="3" key="1">
    <citation type="submission" date="2017-02" db="UniProtKB">
        <authorList>
            <consortium name="WormBaseParasite"/>
        </authorList>
    </citation>
    <scope>IDENTIFICATION</scope>
</reference>
<gene>
    <name evidence="1" type="ORF">EVEC_LOCUS8962</name>
</gene>
<evidence type="ECO:0000313" key="2">
    <source>
        <dbReference type="Proteomes" id="UP000274131"/>
    </source>
</evidence>
<proteinExistence type="predicted"/>
<dbReference type="AlphaFoldDB" id="A0A0N4VFM7"/>
<accession>A0A0N4VFM7</accession>
<name>A0A0N4VFM7_ENTVE</name>
<sequence length="79" mass="7935">MTNIKHPDLTFCPPTQTSDHQLSRINIQPTGQHLAKASEAVVVVDVDVGVVDVAVAAAAVAVAVAVAVTSTATSADAAT</sequence>
<organism evidence="3">
    <name type="scientific">Enterobius vermicularis</name>
    <name type="common">Human pinworm</name>
    <dbReference type="NCBI Taxonomy" id="51028"/>
    <lineage>
        <taxon>Eukaryota</taxon>
        <taxon>Metazoa</taxon>
        <taxon>Ecdysozoa</taxon>
        <taxon>Nematoda</taxon>
        <taxon>Chromadorea</taxon>
        <taxon>Rhabditida</taxon>
        <taxon>Spirurina</taxon>
        <taxon>Oxyuridomorpha</taxon>
        <taxon>Oxyuroidea</taxon>
        <taxon>Oxyuridae</taxon>
        <taxon>Enterobius</taxon>
    </lineage>
</organism>
<reference evidence="1 2" key="2">
    <citation type="submission" date="2018-10" db="EMBL/GenBank/DDBJ databases">
        <authorList>
            <consortium name="Pathogen Informatics"/>
        </authorList>
    </citation>
    <scope>NUCLEOTIDE SEQUENCE [LARGE SCALE GENOMIC DNA]</scope>
</reference>
<protein>
    <submittedName>
        <fullName evidence="1 3">Uncharacterized protein</fullName>
    </submittedName>
</protein>
<evidence type="ECO:0000313" key="3">
    <source>
        <dbReference type="WBParaSite" id="EVEC_0000955201-mRNA-1"/>
    </source>
</evidence>
<dbReference type="WBParaSite" id="EVEC_0000955201-mRNA-1">
    <property type="protein sequence ID" value="EVEC_0000955201-mRNA-1"/>
    <property type="gene ID" value="EVEC_0000955201"/>
</dbReference>
<dbReference type="Proteomes" id="UP000274131">
    <property type="component" value="Unassembled WGS sequence"/>
</dbReference>
<keyword evidence="2" id="KW-1185">Reference proteome</keyword>
<dbReference type="EMBL" id="UXUI01009718">
    <property type="protein sequence ID" value="VDD94211.1"/>
    <property type="molecule type" value="Genomic_DNA"/>
</dbReference>
<evidence type="ECO:0000313" key="1">
    <source>
        <dbReference type="EMBL" id="VDD94211.1"/>
    </source>
</evidence>